<dbReference type="KEGG" id="dgr:6561491"/>
<dbReference type="STRING" id="7222.B4JCV7"/>
<dbReference type="GO" id="GO:0005739">
    <property type="term" value="C:mitochondrion"/>
    <property type="evidence" value="ECO:0007669"/>
    <property type="project" value="TreeGrafter"/>
</dbReference>
<evidence type="ECO:0000313" key="9">
    <source>
        <dbReference type="EMBL" id="EDW03196.1"/>
    </source>
</evidence>
<evidence type="ECO:0000256" key="7">
    <source>
        <dbReference type="ARBA" id="ARBA00023211"/>
    </source>
</evidence>
<dbReference type="InterPro" id="IPR039121">
    <property type="entry name" value="NUDT19"/>
</dbReference>
<evidence type="ECO:0000259" key="8">
    <source>
        <dbReference type="PROSITE" id="PS51462"/>
    </source>
</evidence>
<dbReference type="FunCoup" id="B4JCV7">
    <property type="interactions" value="89"/>
</dbReference>
<dbReference type="eggNOG" id="KOG3904">
    <property type="taxonomic scope" value="Eukaryota"/>
</dbReference>
<keyword evidence="6" id="KW-0460">Magnesium</keyword>
<dbReference type="AlphaFoldDB" id="B4JCV7"/>
<name>B4JCV7_DROGR</name>
<evidence type="ECO:0000256" key="5">
    <source>
        <dbReference type="ARBA" id="ARBA00022801"/>
    </source>
</evidence>
<keyword evidence="5" id="KW-0378">Hydrolase</keyword>
<dbReference type="OrthoDB" id="1695362at2759"/>
<sequence>MTAVNNTQTAYRPSASLILAGRQPSTAKEQFDYKLLLIKRTERTAFALNHCVFPGGVLDPKADESLDWLTYFHDCGVSQAQLDLLSSRQATDRPDLFSRGEHFTRDISLRLTALRETFEEVGILLCRNSPKDLEIGQPAEVLVQPFERQFWQQQVHNNAQQFLELCRHLAVIPDLWSLSEWSVWRTPASASSKKYDTVYYFAALKSNSVDLLLEPSEVDTAHWLDPGDCWRASQEGVIWLPYLLLYETARLMNLERWHHLLQFAHRRSSRGSLLMQPIYYRTIDCLIGVLPGDELYVAEPHNYTESIILSTSLNELNAQAKRYNRYMIYGFQRVDFACNVAPQDGHLQLQPIVNTRLSKL</sequence>
<dbReference type="Gene3D" id="3.90.79.10">
    <property type="entry name" value="Nucleoside Triphosphate Pyrophosphohydrolase"/>
    <property type="match status" value="1"/>
</dbReference>
<dbReference type="GO" id="GO:0016818">
    <property type="term" value="F:hydrolase activity, acting on acid anhydrides, in phosphorus-containing anhydrides"/>
    <property type="evidence" value="ECO:0007669"/>
    <property type="project" value="InterPro"/>
</dbReference>
<protein>
    <submittedName>
        <fullName evidence="9">GH11106</fullName>
    </submittedName>
</protein>
<comment type="cofactor">
    <cofactor evidence="2">
        <name>Mg(2+)</name>
        <dbReference type="ChEBI" id="CHEBI:18420"/>
    </cofactor>
</comment>
<proteinExistence type="inferred from homology"/>
<dbReference type="InterPro" id="IPR000086">
    <property type="entry name" value="NUDIX_hydrolase_dom"/>
</dbReference>
<dbReference type="PANTHER" id="PTHR12318:SF0">
    <property type="entry name" value="ACYL-COENZYME A DIPHOSPHATASE NUDT19"/>
    <property type="match status" value="1"/>
</dbReference>
<evidence type="ECO:0000256" key="3">
    <source>
        <dbReference type="ARBA" id="ARBA00005582"/>
    </source>
</evidence>
<comment type="similarity">
    <text evidence="3">Belongs to the Nudix hydrolase family.</text>
</comment>
<evidence type="ECO:0000256" key="6">
    <source>
        <dbReference type="ARBA" id="ARBA00022842"/>
    </source>
</evidence>
<feature type="domain" description="Nudix hydrolase" evidence="8">
    <location>
        <begin position="10"/>
        <end position="247"/>
    </location>
</feature>
<keyword evidence="7" id="KW-0464">Manganese</keyword>
<dbReference type="InterPro" id="IPR015797">
    <property type="entry name" value="NUDIX_hydrolase-like_dom_sf"/>
</dbReference>
<keyword evidence="10" id="KW-1185">Reference proteome</keyword>
<evidence type="ECO:0000256" key="2">
    <source>
        <dbReference type="ARBA" id="ARBA00001946"/>
    </source>
</evidence>
<dbReference type="HOGENOM" id="CLU_059078_1_0_1"/>
<dbReference type="InParanoid" id="B4JCV7"/>
<gene>
    <name evidence="9" type="primary">Dgri\GH11106</name>
    <name evidence="9" type="ORF">Dgri_GH11106</name>
</gene>
<dbReference type="PROSITE" id="PS51462">
    <property type="entry name" value="NUDIX"/>
    <property type="match status" value="1"/>
</dbReference>
<dbReference type="EMBL" id="CH916368">
    <property type="protein sequence ID" value="EDW03196.1"/>
    <property type="molecule type" value="Genomic_DNA"/>
</dbReference>
<evidence type="ECO:0000256" key="1">
    <source>
        <dbReference type="ARBA" id="ARBA00001936"/>
    </source>
</evidence>
<dbReference type="PANTHER" id="PTHR12318">
    <property type="entry name" value="TESTOSTERONE-REGULATED PROTEIN RP2"/>
    <property type="match status" value="1"/>
</dbReference>
<organism evidence="10">
    <name type="scientific">Drosophila grimshawi</name>
    <name type="common">Hawaiian fruit fly</name>
    <name type="synonym">Idiomyia grimshawi</name>
    <dbReference type="NCBI Taxonomy" id="7222"/>
    <lineage>
        <taxon>Eukaryota</taxon>
        <taxon>Metazoa</taxon>
        <taxon>Ecdysozoa</taxon>
        <taxon>Arthropoda</taxon>
        <taxon>Hexapoda</taxon>
        <taxon>Insecta</taxon>
        <taxon>Pterygota</taxon>
        <taxon>Neoptera</taxon>
        <taxon>Endopterygota</taxon>
        <taxon>Diptera</taxon>
        <taxon>Brachycera</taxon>
        <taxon>Muscomorpha</taxon>
        <taxon>Ephydroidea</taxon>
        <taxon>Drosophilidae</taxon>
        <taxon>Drosophila</taxon>
        <taxon>Hawaiian Drosophila</taxon>
    </lineage>
</organism>
<accession>B4JCV7</accession>
<keyword evidence="4" id="KW-0479">Metal-binding</keyword>
<evidence type="ECO:0000256" key="4">
    <source>
        <dbReference type="ARBA" id="ARBA00022723"/>
    </source>
</evidence>
<dbReference type="PhylomeDB" id="B4JCV7"/>
<dbReference type="GO" id="GO:0046872">
    <property type="term" value="F:metal ion binding"/>
    <property type="evidence" value="ECO:0007669"/>
    <property type="project" value="UniProtKB-KW"/>
</dbReference>
<dbReference type="OMA" id="WSIWRTP"/>
<dbReference type="Proteomes" id="UP000001070">
    <property type="component" value="Unassembled WGS sequence"/>
</dbReference>
<evidence type="ECO:0000313" key="10">
    <source>
        <dbReference type="Proteomes" id="UP000001070"/>
    </source>
</evidence>
<reference evidence="9 10" key="1">
    <citation type="journal article" date="2007" name="Nature">
        <title>Evolution of genes and genomes on the Drosophila phylogeny.</title>
        <authorList>
            <consortium name="Drosophila 12 Genomes Consortium"/>
            <person name="Clark A.G."/>
            <person name="Eisen M.B."/>
            <person name="Smith D.R."/>
            <person name="Bergman C.M."/>
            <person name="Oliver B."/>
            <person name="Markow T.A."/>
            <person name="Kaufman T.C."/>
            <person name="Kellis M."/>
            <person name="Gelbart W."/>
            <person name="Iyer V.N."/>
            <person name="Pollard D.A."/>
            <person name="Sackton T.B."/>
            <person name="Larracuente A.M."/>
            <person name="Singh N.D."/>
            <person name="Abad J.P."/>
            <person name="Abt D.N."/>
            <person name="Adryan B."/>
            <person name="Aguade M."/>
            <person name="Akashi H."/>
            <person name="Anderson W.W."/>
            <person name="Aquadro C.F."/>
            <person name="Ardell D.H."/>
            <person name="Arguello R."/>
            <person name="Artieri C.G."/>
            <person name="Barbash D.A."/>
            <person name="Barker D."/>
            <person name="Barsanti P."/>
            <person name="Batterham P."/>
            <person name="Batzoglou S."/>
            <person name="Begun D."/>
            <person name="Bhutkar A."/>
            <person name="Blanco E."/>
            <person name="Bosak S.A."/>
            <person name="Bradley R.K."/>
            <person name="Brand A.D."/>
            <person name="Brent M.R."/>
            <person name="Brooks A.N."/>
            <person name="Brown R.H."/>
            <person name="Butlin R.K."/>
            <person name="Caggese C."/>
            <person name="Calvi B.R."/>
            <person name="Bernardo de Carvalho A."/>
            <person name="Caspi A."/>
            <person name="Castrezana S."/>
            <person name="Celniker S.E."/>
            <person name="Chang J.L."/>
            <person name="Chapple C."/>
            <person name="Chatterji S."/>
            <person name="Chinwalla A."/>
            <person name="Civetta A."/>
            <person name="Clifton S.W."/>
            <person name="Comeron J.M."/>
            <person name="Costello J.C."/>
            <person name="Coyne J.A."/>
            <person name="Daub J."/>
            <person name="David R.G."/>
            <person name="Delcher A.L."/>
            <person name="Delehaunty K."/>
            <person name="Do C.B."/>
            <person name="Ebling H."/>
            <person name="Edwards K."/>
            <person name="Eickbush T."/>
            <person name="Evans J.D."/>
            <person name="Filipski A."/>
            <person name="Findeiss S."/>
            <person name="Freyhult E."/>
            <person name="Fulton L."/>
            <person name="Fulton R."/>
            <person name="Garcia A.C."/>
            <person name="Gardiner A."/>
            <person name="Garfield D.A."/>
            <person name="Garvin B.E."/>
            <person name="Gibson G."/>
            <person name="Gilbert D."/>
            <person name="Gnerre S."/>
            <person name="Godfrey J."/>
            <person name="Good R."/>
            <person name="Gotea V."/>
            <person name="Gravely B."/>
            <person name="Greenberg A.J."/>
            <person name="Griffiths-Jones S."/>
            <person name="Gross S."/>
            <person name="Guigo R."/>
            <person name="Gustafson E.A."/>
            <person name="Haerty W."/>
            <person name="Hahn M.W."/>
            <person name="Halligan D.L."/>
            <person name="Halpern A.L."/>
            <person name="Halter G.M."/>
            <person name="Han M.V."/>
            <person name="Heger A."/>
            <person name="Hillier L."/>
            <person name="Hinrichs A.S."/>
            <person name="Holmes I."/>
            <person name="Hoskins R.A."/>
            <person name="Hubisz M.J."/>
            <person name="Hultmark D."/>
            <person name="Huntley M.A."/>
            <person name="Jaffe D.B."/>
            <person name="Jagadeeshan S."/>
            <person name="Jeck W.R."/>
            <person name="Johnson J."/>
            <person name="Jones C.D."/>
            <person name="Jordan W.C."/>
            <person name="Karpen G.H."/>
            <person name="Kataoka E."/>
            <person name="Keightley P.D."/>
            <person name="Kheradpour P."/>
            <person name="Kirkness E.F."/>
            <person name="Koerich L.B."/>
            <person name="Kristiansen K."/>
            <person name="Kudrna D."/>
            <person name="Kulathinal R.J."/>
            <person name="Kumar S."/>
            <person name="Kwok R."/>
            <person name="Lander E."/>
            <person name="Langley C.H."/>
            <person name="Lapoint R."/>
            <person name="Lazzaro B.P."/>
            <person name="Lee S.J."/>
            <person name="Levesque L."/>
            <person name="Li R."/>
            <person name="Lin C.F."/>
            <person name="Lin M.F."/>
            <person name="Lindblad-Toh K."/>
            <person name="Llopart A."/>
            <person name="Long M."/>
            <person name="Low L."/>
            <person name="Lozovsky E."/>
            <person name="Lu J."/>
            <person name="Luo M."/>
            <person name="Machado C.A."/>
            <person name="Makalowski W."/>
            <person name="Marzo M."/>
            <person name="Matsuda M."/>
            <person name="Matzkin L."/>
            <person name="McAllister B."/>
            <person name="McBride C.S."/>
            <person name="McKernan B."/>
            <person name="McKernan K."/>
            <person name="Mendez-Lago M."/>
            <person name="Minx P."/>
            <person name="Mollenhauer M.U."/>
            <person name="Montooth K."/>
            <person name="Mount S.M."/>
            <person name="Mu X."/>
            <person name="Myers E."/>
            <person name="Negre B."/>
            <person name="Newfeld S."/>
            <person name="Nielsen R."/>
            <person name="Noor M.A."/>
            <person name="O'Grady P."/>
            <person name="Pachter L."/>
            <person name="Papaceit M."/>
            <person name="Parisi M.J."/>
            <person name="Parisi M."/>
            <person name="Parts L."/>
            <person name="Pedersen J.S."/>
            <person name="Pesole G."/>
            <person name="Phillippy A.M."/>
            <person name="Ponting C.P."/>
            <person name="Pop M."/>
            <person name="Porcelli D."/>
            <person name="Powell J.R."/>
            <person name="Prohaska S."/>
            <person name="Pruitt K."/>
            <person name="Puig M."/>
            <person name="Quesneville H."/>
            <person name="Ram K.R."/>
            <person name="Rand D."/>
            <person name="Rasmussen M.D."/>
            <person name="Reed L.K."/>
            <person name="Reenan R."/>
            <person name="Reily A."/>
            <person name="Remington K.A."/>
            <person name="Rieger T.T."/>
            <person name="Ritchie M.G."/>
            <person name="Robin C."/>
            <person name="Rogers Y.H."/>
            <person name="Rohde C."/>
            <person name="Rozas J."/>
            <person name="Rubenfield M.J."/>
            <person name="Ruiz A."/>
            <person name="Russo S."/>
            <person name="Salzberg S.L."/>
            <person name="Sanchez-Gracia A."/>
            <person name="Saranga D.J."/>
            <person name="Sato H."/>
            <person name="Schaeffer S.W."/>
            <person name="Schatz M.C."/>
            <person name="Schlenke T."/>
            <person name="Schwartz R."/>
            <person name="Segarra C."/>
            <person name="Singh R.S."/>
            <person name="Sirot L."/>
            <person name="Sirota M."/>
            <person name="Sisneros N.B."/>
            <person name="Smith C.D."/>
            <person name="Smith T.F."/>
            <person name="Spieth J."/>
            <person name="Stage D.E."/>
            <person name="Stark A."/>
            <person name="Stephan W."/>
            <person name="Strausberg R.L."/>
            <person name="Strempel S."/>
            <person name="Sturgill D."/>
            <person name="Sutton G."/>
            <person name="Sutton G.G."/>
            <person name="Tao W."/>
            <person name="Teichmann S."/>
            <person name="Tobari Y.N."/>
            <person name="Tomimura Y."/>
            <person name="Tsolas J.M."/>
            <person name="Valente V.L."/>
            <person name="Venter E."/>
            <person name="Venter J.C."/>
            <person name="Vicario S."/>
            <person name="Vieira F.G."/>
            <person name="Vilella A.J."/>
            <person name="Villasante A."/>
            <person name="Walenz B."/>
            <person name="Wang J."/>
            <person name="Wasserman M."/>
            <person name="Watts T."/>
            <person name="Wilson D."/>
            <person name="Wilson R.K."/>
            <person name="Wing R.A."/>
            <person name="Wolfner M.F."/>
            <person name="Wong A."/>
            <person name="Wong G.K."/>
            <person name="Wu C.I."/>
            <person name="Wu G."/>
            <person name="Yamamoto D."/>
            <person name="Yang H.P."/>
            <person name="Yang S.P."/>
            <person name="Yorke J.A."/>
            <person name="Yoshida K."/>
            <person name="Zdobnov E."/>
            <person name="Zhang P."/>
            <person name="Zhang Y."/>
            <person name="Zimin A.V."/>
            <person name="Baldwin J."/>
            <person name="Abdouelleil A."/>
            <person name="Abdulkadir J."/>
            <person name="Abebe A."/>
            <person name="Abera B."/>
            <person name="Abreu J."/>
            <person name="Acer S.C."/>
            <person name="Aftuck L."/>
            <person name="Alexander A."/>
            <person name="An P."/>
            <person name="Anderson E."/>
            <person name="Anderson S."/>
            <person name="Arachi H."/>
            <person name="Azer M."/>
            <person name="Bachantsang P."/>
            <person name="Barry A."/>
            <person name="Bayul T."/>
            <person name="Berlin A."/>
            <person name="Bessette D."/>
            <person name="Bloom T."/>
            <person name="Blye J."/>
            <person name="Boguslavskiy L."/>
            <person name="Bonnet C."/>
            <person name="Boukhgalter B."/>
            <person name="Bourzgui I."/>
            <person name="Brown A."/>
            <person name="Cahill P."/>
            <person name="Channer S."/>
            <person name="Cheshatsang Y."/>
            <person name="Chuda L."/>
            <person name="Citroen M."/>
            <person name="Collymore A."/>
            <person name="Cooke P."/>
            <person name="Costello M."/>
            <person name="D'Aco K."/>
            <person name="Daza R."/>
            <person name="De Haan G."/>
            <person name="DeGray S."/>
            <person name="DeMaso C."/>
            <person name="Dhargay N."/>
            <person name="Dooley K."/>
            <person name="Dooley E."/>
            <person name="Doricent M."/>
            <person name="Dorje P."/>
            <person name="Dorjee K."/>
            <person name="Dupes A."/>
            <person name="Elong R."/>
            <person name="Falk J."/>
            <person name="Farina A."/>
            <person name="Faro S."/>
            <person name="Ferguson D."/>
            <person name="Fisher S."/>
            <person name="Foley C.D."/>
            <person name="Franke A."/>
            <person name="Friedrich D."/>
            <person name="Gadbois L."/>
            <person name="Gearin G."/>
            <person name="Gearin C.R."/>
            <person name="Giannoukos G."/>
            <person name="Goode T."/>
            <person name="Graham J."/>
            <person name="Grandbois E."/>
            <person name="Grewal S."/>
            <person name="Gyaltsen K."/>
            <person name="Hafez N."/>
            <person name="Hagos B."/>
            <person name="Hall J."/>
            <person name="Henson C."/>
            <person name="Hollinger A."/>
            <person name="Honan T."/>
            <person name="Huard M.D."/>
            <person name="Hughes L."/>
            <person name="Hurhula B."/>
            <person name="Husby M.E."/>
            <person name="Kamat A."/>
            <person name="Kanga B."/>
            <person name="Kashin S."/>
            <person name="Khazanovich D."/>
            <person name="Kisner P."/>
            <person name="Lance K."/>
            <person name="Lara M."/>
            <person name="Lee W."/>
            <person name="Lennon N."/>
            <person name="Letendre F."/>
            <person name="LeVine R."/>
            <person name="Lipovsky A."/>
            <person name="Liu X."/>
            <person name="Liu J."/>
            <person name="Liu S."/>
            <person name="Lokyitsang T."/>
            <person name="Lokyitsang Y."/>
            <person name="Lubonja R."/>
            <person name="Lui A."/>
            <person name="MacDonald P."/>
            <person name="Magnisalis V."/>
            <person name="Maru K."/>
            <person name="Matthews C."/>
            <person name="McCusker W."/>
            <person name="McDonough S."/>
            <person name="Mehta T."/>
            <person name="Meldrim J."/>
            <person name="Meneus L."/>
            <person name="Mihai O."/>
            <person name="Mihalev A."/>
            <person name="Mihova T."/>
            <person name="Mittelman R."/>
            <person name="Mlenga V."/>
            <person name="Montmayeur A."/>
            <person name="Mulrain L."/>
            <person name="Navidi A."/>
            <person name="Naylor J."/>
            <person name="Negash T."/>
            <person name="Nguyen T."/>
            <person name="Nguyen N."/>
            <person name="Nicol R."/>
            <person name="Norbu C."/>
            <person name="Norbu N."/>
            <person name="Novod N."/>
            <person name="O'Neill B."/>
            <person name="Osman S."/>
            <person name="Markiewicz E."/>
            <person name="Oyono O.L."/>
            <person name="Patti C."/>
            <person name="Phunkhang P."/>
            <person name="Pierre F."/>
            <person name="Priest M."/>
            <person name="Raghuraman S."/>
            <person name="Rege F."/>
            <person name="Reyes R."/>
            <person name="Rise C."/>
            <person name="Rogov P."/>
            <person name="Ross K."/>
            <person name="Ryan E."/>
            <person name="Settipalli S."/>
            <person name="Shea T."/>
            <person name="Sherpa N."/>
            <person name="Shi L."/>
            <person name="Shih D."/>
            <person name="Sparrow T."/>
            <person name="Spaulding J."/>
            <person name="Stalker J."/>
            <person name="Stange-Thomann N."/>
            <person name="Stavropoulos S."/>
            <person name="Stone C."/>
            <person name="Strader C."/>
            <person name="Tesfaye S."/>
            <person name="Thomson T."/>
            <person name="Thoulutsang Y."/>
            <person name="Thoulutsang D."/>
            <person name="Topham K."/>
            <person name="Topping I."/>
            <person name="Tsamla T."/>
            <person name="Vassiliev H."/>
            <person name="Vo A."/>
            <person name="Wangchuk T."/>
            <person name="Wangdi T."/>
            <person name="Weiand M."/>
            <person name="Wilkinson J."/>
            <person name="Wilson A."/>
            <person name="Yadav S."/>
            <person name="Young G."/>
            <person name="Yu Q."/>
            <person name="Zembek L."/>
            <person name="Zhong D."/>
            <person name="Zimmer A."/>
            <person name="Zwirko Z."/>
            <person name="Jaffe D.B."/>
            <person name="Alvarez P."/>
            <person name="Brockman W."/>
            <person name="Butler J."/>
            <person name="Chin C."/>
            <person name="Gnerre S."/>
            <person name="Grabherr M."/>
            <person name="Kleber M."/>
            <person name="Mauceli E."/>
            <person name="MacCallum I."/>
        </authorList>
    </citation>
    <scope>NUCLEOTIDE SEQUENCE [LARGE SCALE GENOMIC DNA]</scope>
    <source>
        <strain evidence="10">Tucson 15287-2541.00</strain>
    </source>
</reference>
<dbReference type="SUPFAM" id="SSF55811">
    <property type="entry name" value="Nudix"/>
    <property type="match status" value="1"/>
</dbReference>
<comment type="cofactor">
    <cofactor evidence="1">
        <name>Mn(2+)</name>
        <dbReference type="ChEBI" id="CHEBI:29035"/>
    </cofactor>
</comment>